<comment type="subcellular location">
    <subcellularLocation>
        <location evidence="1">Membrane</location>
        <topology evidence="1">Single-pass type I membrane protein</topology>
    </subcellularLocation>
</comment>
<keyword evidence="7" id="KW-1185">Reference proteome</keyword>
<evidence type="ECO:0000256" key="3">
    <source>
        <dbReference type="ARBA" id="ARBA00023157"/>
    </source>
</evidence>
<dbReference type="InterPro" id="IPR007110">
    <property type="entry name" value="Ig-like_dom"/>
</dbReference>
<dbReference type="EMBL" id="CACRXK020000974">
    <property type="protein sequence ID" value="CAB3986180.1"/>
    <property type="molecule type" value="Genomic_DNA"/>
</dbReference>
<accession>A0A6S7GN90</accession>
<dbReference type="Pfam" id="PF13927">
    <property type="entry name" value="Ig_3"/>
    <property type="match status" value="1"/>
</dbReference>
<dbReference type="Gene3D" id="2.60.40.10">
    <property type="entry name" value="Immunoglobulins"/>
    <property type="match status" value="1"/>
</dbReference>
<dbReference type="InterPro" id="IPR036179">
    <property type="entry name" value="Ig-like_dom_sf"/>
</dbReference>
<evidence type="ECO:0000256" key="5">
    <source>
        <dbReference type="ARBA" id="ARBA00023319"/>
    </source>
</evidence>
<organism evidence="6 7">
    <name type="scientific">Paramuricea clavata</name>
    <name type="common">Red gorgonian</name>
    <name type="synonym">Violescent sea-whip</name>
    <dbReference type="NCBI Taxonomy" id="317549"/>
    <lineage>
        <taxon>Eukaryota</taxon>
        <taxon>Metazoa</taxon>
        <taxon>Cnidaria</taxon>
        <taxon>Anthozoa</taxon>
        <taxon>Octocorallia</taxon>
        <taxon>Malacalcyonacea</taxon>
        <taxon>Plexauridae</taxon>
        <taxon>Paramuricea</taxon>
    </lineage>
</organism>
<proteinExistence type="predicted"/>
<dbReference type="AlphaFoldDB" id="A0A6S7GN90"/>
<protein>
    <submittedName>
        <fullName evidence="6">Hemicentin-1-like, partial</fullName>
    </submittedName>
</protein>
<sequence length="117" mass="12896">MVADKGEGGNPSANVTWYKDNVQIGAAGNEEQTLTLNPPEEPYFKENVDVGKTFAITCESNGHPSPRYTIIHNNTKIVSNDKMYTIDVVQYSDAGLYKCIAENKLGNSSTIYYLSIL</sequence>
<gene>
    <name evidence="6" type="ORF">PACLA_8A059820</name>
</gene>
<evidence type="ECO:0000313" key="7">
    <source>
        <dbReference type="Proteomes" id="UP001152795"/>
    </source>
</evidence>
<comment type="caution">
    <text evidence="6">The sequence shown here is derived from an EMBL/GenBank/DDBJ whole genome shotgun (WGS) entry which is preliminary data.</text>
</comment>
<keyword evidence="3" id="KW-1015">Disulfide bond</keyword>
<dbReference type="PROSITE" id="PS50835">
    <property type="entry name" value="IG_LIKE"/>
    <property type="match status" value="1"/>
</dbReference>
<dbReference type="OrthoDB" id="5969272at2759"/>
<evidence type="ECO:0000256" key="1">
    <source>
        <dbReference type="ARBA" id="ARBA00004479"/>
    </source>
</evidence>
<feature type="non-terminal residue" evidence="6">
    <location>
        <position position="117"/>
    </location>
</feature>
<evidence type="ECO:0000313" key="6">
    <source>
        <dbReference type="EMBL" id="CAB3986180.1"/>
    </source>
</evidence>
<reference evidence="6" key="1">
    <citation type="submission" date="2020-04" db="EMBL/GenBank/DDBJ databases">
        <authorList>
            <person name="Alioto T."/>
            <person name="Alioto T."/>
            <person name="Gomez Garrido J."/>
        </authorList>
    </citation>
    <scope>NUCLEOTIDE SEQUENCE</scope>
    <source>
        <strain evidence="6">A484AB</strain>
    </source>
</reference>
<dbReference type="Proteomes" id="UP001152795">
    <property type="component" value="Unassembled WGS sequence"/>
</dbReference>
<keyword evidence="2" id="KW-0472">Membrane</keyword>
<evidence type="ECO:0000256" key="2">
    <source>
        <dbReference type="ARBA" id="ARBA00023136"/>
    </source>
</evidence>
<keyword evidence="5" id="KW-0393">Immunoglobulin domain</keyword>
<keyword evidence="4" id="KW-0325">Glycoprotein</keyword>
<dbReference type="InterPro" id="IPR051275">
    <property type="entry name" value="Cell_adhesion_signaling"/>
</dbReference>
<dbReference type="GO" id="GO:0016020">
    <property type="term" value="C:membrane"/>
    <property type="evidence" value="ECO:0007669"/>
    <property type="project" value="UniProtKB-SubCell"/>
</dbReference>
<dbReference type="InterPro" id="IPR003598">
    <property type="entry name" value="Ig_sub2"/>
</dbReference>
<dbReference type="SUPFAM" id="SSF48726">
    <property type="entry name" value="Immunoglobulin"/>
    <property type="match status" value="1"/>
</dbReference>
<name>A0A6S7GN90_PARCT</name>
<evidence type="ECO:0000256" key="4">
    <source>
        <dbReference type="ARBA" id="ARBA00023180"/>
    </source>
</evidence>
<dbReference type="InterPro" id="IPR013783">
    <property type="entry name" value="Ig-like_fold"/>
</dbReference>
<dbReference type="SMART" id="SM00408">
    <property type="entry name" value="IGc2"/>
    <property type="match status" value="1"/>
</dbReference>
<dbReference type="PANTHER" id="PTHR11640">
    <property type="entry name" value="NEPHRIN"/>
    <property type="match status" value="1"/>
</dbReference>